<accession>A0A5N6ZXT8</accession>
<organism evidence="1 2">
    <name type="scientific">Aspergillus caelatus</name>
    <dbReference type="NCBI Taxonomy" id="61420"/>
    <lineage>
        <taxon>Eukaryota</taxon>
        <taxon>Fungi</taxon>
        <taxon>Dikarya</taxon>
        <taxon>Ascomycota</taxon>
        <taxon>Pezizomycotina</taxon>
        <taxon>Eurotiomycetes</taxon>
        <taxon>Eurotiomycetidae</taxon>
        <taxon>Eurotiales</taxon>
        <taxon>Aspergillaceae</taxon>
        <taxon>Aspergillus</taxon>
        <taxon>Aspergillus subgen. Circumdati</taxon>
    </lineage>
</organism>
<evidence type="ECO:0008006" key="3">
    <source>
        <dbReference type="Google" id="ProtNLM"/>
    </source>
</evidence>
<sequence>MSSKKEKHLTLLDVEHLDSIKPPASLPGTNASSTVQANKVEHLVNKIPYSSGCLTEKTPAPLTQINESIKHDQHRDEALLHPTNSGYRSLPVLHKVCPWKSFEKRFDCDLAGTVAIVTRRSDPSHIQTIRQFAAKDGKNVMQALRSLRHEKIFSATECFQFDGILYTVSEFYPLTLEHIVACKVFPNERQLAAIMEQAYVSEKFKYPDEHRGTN</sequence>
<gene>
    <name evidence="1" type="ORF">BDV27DRAFT_147606</name>
</gene>
<dbReference type="InterPro" id="IPR011009">
    <property type="entry name" value="Kinase-like_dom_sf"/>
</dbReference>
<proteinExistence type="predicted"/>
<keyword evidence="2" id="KW-1185">Reference proteome</keyword>
<dbReference type="Proteomes" id="UP000326268">
    <property type="component" value="Unassembled WGS sequence"/>
</dbReference>
<dbReference type="RefSeq" id="XP_031924787.1">
    <property type="nucleotide sequence ID" value="XM_032070777.1"/>
</dbReference>
<dbReference type="GeneID" id="43655223"/>
<dbReference type="SUPFAM" id="SSF56112">
    <property type="entry name" value="Protein kinase-like (PK-like)"/>
    <property type="match status" value="1"/>
</dbReference>
<protein>
    <recommendedName>
        <fullName evidence="3">Protein kinase domain-containing protein</fullName>
    </recommendedName>
</protein>
<evidence type="ECO:0000313" key="2">
    <source>
        <dbReference type="Proteomes" id="UP000326268"/>
    </source>
</evidence>
<name>A0A5N6ZXT8_9EURO</name>
<dbReference type="OrthoDB" id="4062651at2759"/>
<evidence type="ECO:0000313" key="1">
    <source>
        <dbReference type="EMBL" id="KAE8361706.1"/>
    </source>
</evidence>
<reference evidence="1 2" key="1">
    <citation type="submission" date="2019-04" db="EMBL/GenBank/DDBJ databases">
        <title>Friends and foes A comparative genomics studyof 23 Aspergillus species from section Flavi.</title>
        <authorList>
            <consortium name="DOE Joint Genome Institute"/>
            <person name="Kjaerbolling I."/>
            <person name="Vesth T."/>
            <person name="Frisvad J.C."/>
            <person name="Nybo J.L."/>
            <person name="Theobald S."/>
            <person name="Kildgaard S."/>
            <person name="Isbrandt T."/>
            <person name="Kuo A."/>
            <person name="Sato A."/>
            <person name="Lyhne E.K."/>
            <person name="Kogle M.E."/>
            <person name="Wiebenga A."/>
            <person name="Kun R.S."/>
            <person name="Lubbers R.J."/>
            <person name="Makela M.R."/>
            <person name="Barry K."/>
            <person name="Chovatia M."/>
            <person name="Clum A."/>
            <person name="Daum C."/>
            <person name="Haridas S."/>
            <person name="He G."/>
            <person name="LaButti K."/>
            <person name="Lipzen A."/>
            <person name="Mondo S."/>
            <person name="Riley R."/>
            <person name="Salamov A."/>
            <person name="Simmons B.A."/>
            <person name="Magnuson J.K."/>
            <person name="Henrissat B."/>
            <person name="Mortensen U.H."/>
            <person name="Larsen T.O."/>
            <person name="Devries R.P."/>
            <person name="Grigoriev I.V."/>
            <person name="Machida M."/>
            <person name="Baker S.E."/>
            <person name="Andersen M.R."/>
        </authorList>
    </citation>
    <scope>NUCLEOTIDE SEQUENCE [LARGE SCALE GENOMIC DNA]</scope>
    <source>
        <strain evidence="1 2">CBS 763.97</strain>
    </source>
</reference>
<dbReference type="EMBL" id="ML737726">
    <property type="protein sequence ID" value="KAE8361706.1"/>
    <property type="molecule type" value="Genomic_DNA"/>
</dbReference>
<dbReference type="AlphaFoldDB" id="A0A5N6ZXT8"/>